<sequence length="114" mass="12618">MLVELLPDGKGRVALGVAFAVVPLTTCLGVSLKPSASSGLFQYPGGVEQRSALVFDCCEQEWWLLVLLCRGIPPGLSVHLWSPVRRFERYGGWHSVLHLLEVSFMYEVVLFGEV</sequence>
<dbReference type="AlphaFoldDB" id="A0AAV4XU58"/>
<dbReference type="Proteomes" id="UP001054945">
    <property type="component" value="Unassembled WGS sequence"/>
</dbReference>
<evidence type="ECO:0008006" key="4">
    <source>
        <dbReference type="Google" id="ProtNLM"/>
    </source>
</evidence>
<gene>
    <name evidence="2" type="ORF">CEXT_625111</name>
</gene>
<organism evidence="2 3">
    <name type="scientific">Caerostris extrusa</name>
    <name type="common">Bark spider</name>
    <name type="synonym">Caerostris bankana</name>
    <dbReference type="NCBI Taxonomy" id="172846"/>
    <lineage>
        <taxon>Eukaryota</taxon>
        <taxon>Metazoa</taxon>
        <taxon>Ecdysozoa</taxon>
        <taxon>Arthropoda</taxon>
        <taxon>Chelicerata</taxon>
        <taxon>Arachnida</taxon>
        <taxon>Araneae</taxon>
        <taxon>Araneomorphae</taxon>
        <taxon>Entelegynae</taxon>
        <taxon>Araneoidea</taxon>
        <taxon>Araneidae</taxon>
        <taxon>Caerostris</taxon>
    </lineage>
</organism>
<keyword evidence="3" id="KW-1185">Reference proteome</keyword>
<name>A0AAV4XU58_CAEEX</name>
<feature type="transmembrane region" description="Helical" evidence="1">
    <location>
        <begin position="12"/>
        <end position="32"/>
    </location>
</feature>
<keyword evidence="1" id="KW-0812">Transmembrane</keyword>
<evidence type="ECO:0000256" key="1">
    <source>
        <dbReference type="SAM" id="Phobius"/>
    </source>
</evidence>
<dbReference type="EMBL" id="BPLR01000776">
    <property type="protein sequence ID" value="GIY97399.1"/>
    <property type="molecule type" value="Genomic_DNA"/>
</dbReference>
<accession>A0AAV4XU58</accession>
<keyword evidence="1" id="KW-0472">Membrane</keyword>
<protein>
    <recommendedName>
        <fullName evidence="4">Secreted protein</fullName>
    </recommendedName>
</protein>
<proteinExistence type="predicted"/>
<reference evidence="2 3" key="1">
    <citation type="submission" date="2021-06" db="EMBL/GenBank/DDBJ databases">
        <title>Caerostris extrusa draft genome.</title>
        <authorList>
            <person name="Kono N."/>
            <person name="Arakawa K."/>
        </authorList>
    </citation>
    <scope>NUCLEOTIDE SEQUENCE [LARGE SCALE GENOMIC DNA]</scope>
</reference>
<keyword evidence="1" id="KW-1133">Transmembrane helix</keyword>
<comment type="caution">
    <text evidence="2">The sequence shown here is derived from an EMBL/GenBank/DDBJ whole genome shotgun (WGS) entry which is preliminary data.</text>
</comment>
<evidence type="ECO:0000313" key="3">
    <source>
        <dbReference type="Proteomes" id="UP001054945"/>
    </source>
</evidence>
<evidence type="ECO:0000313" key="2">
    <source>
        <dbReference type="EMBL" id="GIY97399.1"/>
    </source>
</evidence>